<keyword evidence="2 4" id="KW-0378">Hydrolase</keyword>
<feature type="domain" description="Glycoside hydrolase family 5" evidence="5">
    <location>
        <begin position="10"/>
        <end position="272"/>
    </location>
</feature>
<evidence type="ECO:0000256" key="3">
    <source>
        <dbReference type="ARBA" id="ARBA00023295"/>
    </source>
</evidence>
<dbReference type="GO" id="GO:0005737">
    <property type="term" value="C:cytoplasm"/>
    <property type="evidence" value="ECO:0007669"/>
    <property type="project" value="TreeGrafter"/>
</dbReference>
<dbReference type="AlphaFoldDB" id="A0A5B7BDW9"/>
<dbReference type="PANTHER" id="PTHR10551:SF14">
    <property type="entry name" value="CELLULASE CONTAINING PROTEIN, EXPRESSED"/>
    <property type="match status" value="1"/>
</dbReference>
<evidence type="ECO:0000256" key="1">
    <source>
        <dbReference type="ARBA" id="ARBA00005641"/>
    </source>
</evidence>
<dbReference type="Pfam" id="PF00150">
    <property type="entry name" value="Cellulase"/>
    <property type="match status" value="1"/>
</dbReference>
<dbReference type="SUPFAM" id="SSF51445">
    <property type="entry name" value="(Trans)glycosidases"/>
    <property type="match status" value="1"/>
</dbReference>
<dbReference type="GO" id="GO:0007163">
    <property type="term" value="P:establishment or maintenance of cell polarity"/>
    <property type="evidence" value="ECO:0007669"/>
    <property type="project" value="TreeGrafter"/>
</dbReference>
<dbReference type="GO" id="GO:0051015">
    <property type="term" value="F:actin filament binding"/>
    <property type="evidence" value="ECO:0007669"/>
    <property type="project" value="InterPro"/>
</dbReference>
<dbReference type="InterPro" id="IPR010431">
    <property type="entry name" value="Fascin"/>
</dbReference>
<proteinExistence type="inferred from homology"/>
<evidence type="ECO:0000313" key="6">
    <source>
        <dbReference type="EMBL" id="MPA67130.1"/>
    </source>
</evidence>
<dbReference type="GO" id="GO:0004553">
    <property type="term" value="F:hydrolase activity, hydrolyzing O-glycosyl compounds"/>
    <property type="evidence" value="ECO:0007669"/>
    <property type="project" value="InterPro"/>
</dbReference>
<dbReference type="PANTHER" id="PTHR10551">
    <property type="entry name" value="FASCIN"/>
    <property type="match status" value="1"/>
</dbReference>
<keyword evidence="3 4" id="KW-0326">Glycosidase</keyword>
<protein>
    <submittedName>
        <fullName evidence="6">Putative glucan 1,3-beta-glucosidase A</fullName>
    </submittedName>
</protein>
<sequence length="290" mass="33301">MEEHRNTFIVEEDFKFISENGLNAVRIPVGWWIASDPTPPKPYVGGSLKALDKAFSWAQKYGLKVIIDQHAVPGSQNGWEHSSSRDGFQEWGETDENIQETVSVINFLTARYAKNPSLYAVQLINEPLAPGVSLERLAKYYIAGYEAVRRHSLTAYVVMANRLGPSNSKELFPLASRFNGSVIDLHFYSLHYNNETFLNKTVKQNIDYIHTVRLPELETLTTSNGPLTFIGEWVAEWEIRDATKEDYQRFANAQLEVFGRAAFGWAYWTLKNQYGHWSLEWMIKHGYIKL</sequence>
<dbReference type="GO" id="GO:0000272">
    <property type="term" value="P:polysaccharide catabolic process"/>
    <property type="evidence" value="ECO:0007669"/>
    <property type="project" value="InterPro"/>
</dbReference>
<gene>
    <name evidence="6" type="ORF">Din_036571</name>
</gene>
<comment type="similarity">
    <text evidence="1 4">Belongs to the glycosyl hydrolase 5 (cellulase A) family.</text>
</comment>
<dbReference type="Gene3D" id="3.20.20.80">
    <property type="entry name" value="Glycosidases"/>
    <property type="match status" value="1"/>
</dbReference>
<evidence type="ECO:0000259" key="5">
    <source>
        <dbReference type="Pfam" id="PF00150"/>
    </source>
</evidence>
<evidence type="ECO:0000256" key="4">
    <source>
        <dbReference type="RuleBase" id="RU361153"/>
    </source>
</evidence>
<name>A0A5B7BDW9_DAVIN</name>
<dbReference type="EMBL" id="GHES01036571">
    <property type="protein sequence ID" value="MPA67130.1"/>
    <property type="molecule type" value="Transcribed_RNA"/>
</dbReference>
<evidence type="ECO:0000256" key="2">
    <source>
        <dbReference type="ARBA" id="ARBA00022801"/>
    </source>
</evidence>
<dbReference type="GO" id="GO:0016477">
    <property type="term" value="P:cell migration"/>
    <property type="evidence" value="ECO:0007669"/>
    <property type="project" value="TreeGrafter"/>
</dbReference>
<dbReference type="GO" id="GO:0015629">
    <property type="term" value="C:actin cytoskeleton"/>
    <property type="evidence" value="ECO:0007669"/>
    <property type="project" value="TreeGrafter"/>
</dbReference>
<dbReference type="InterPro" id="IPR001547">
    <property type="entry name" value="Glyco_hydro_5"/>
</dbReference>
<dbReference type="GO" id="GO:0051017">
    <property type="term" value="P:actin filament bundle assembly"/>
    <property type="evidence" value="ECO:0007669"/>
    <property type="project" value="TreeGrafter"/>
</dbReference>
<reference evidence="6" key="1">
    <citation type="submission" date="2019-08" db="EMBL/GenBank/DDBJ databases">
        <title>Reference gene set and small RNA set construction with multiple tissues from Davidia involucrata Baill.</title>
        <authorList>
            <person name="Yang H."/>
            <person name="Zhou C."/>
            <person name="Li G."/>
            <person name="Wang J."/>
            <person name="Gao P."/>
            <person name="Wang M."/>
            <person name="Wang R."/>
            <person name="Zhao Y."/>
        </authorList>
    </citation>
    <scope>NUCLEOTIDE SEQUENCE</scope>
    <source>
        <tissue evidence="6">Mixed with DoveR01_LX</tissue>
    </source>
</reference>
<accession>A0A5B7BDW9</accession>
<organism evidence="6">
    <name type="scientific">Davidia involucrata</name>
    <name type="common">Dove tree</name>
    <dbReference type="NCBI Taxonomy" id="16924"/>
    <lineage>
        <taxon>Eukaryota</taxon>
        <taxon>Viridiplantae</taxon>
        <taxon>Streptophyta</taxon>
        <taxon>Embryophyta</taxon>
        <taxon>Tracheophyta</taxon>
        <taxon>Spermatophyta</taxon>
        <taxon>Magnoliopsida</taxon>
        <taxon>eudicotyledons</taxon>
        <taxon>Gunneridae</taxon>
        <taxon>Pentapetalae</taxon>
        <taxon>asterids</taxon>
        <taxon>Cornales</taxon>
        <taxon>Nyssaceae</taxon>
        <taxon>Davidia</taxon>
    </lineage>
</organism>
<dbReference type="InterPro" id="IPR017853">
    <property type="entry name" value="GH"/>
</dbReference>